<organism evidence="1 2">
    <name type="scientific">Penicillium salamii</name>
    <dbReference type="NCBI Taxonomy" id="1612424"/>
    <lineage>
        <taxon>Eukaryota</taxon>
        <taxon>Fungi</taxon>
        <taxon>Dikarya</taxon>
        <taxon>Ascomycota</taxon>
        <taxon>Pezizomycotina</taxon>
        <taxon>Eurotiomycetes</taxon>
        <taxon>Eurotiomycetidae</taxon>
        <taxon>Eurotiales</taxon>
        <taxon>Aspergillaceae</taxon>
        <taxon>Penicillium</taxon>
    </lineage>
</organism>
<dbReference type="OrthoDB" id="416786at2759"/>
<protein>
    <submittedName>
        <fullName evidence="1">Uncharacterized protein</fullName>
    </submittedName>
</protein>
<dbReference type="Proteomes" id="UP001152649">
    <property type="component" value="Unassembled WGS sequence"/>
</dbReference>
<name>A0A9W4N906_9EURO</name>
<accession>A0A9W4N906</accession>
<reference evidence="1" key="1">
    <citation type="submission" date="2021-07" db="EMBL/GenBank/DDBJ databases">
        <authorList>
            <person name="Branca A.L. A."/>
        </authorList>
    </citation>
    <scope>NUCLEOTIDE SEQUENCE</scope>
</reference>
<evidence type="ECO:0000313" key="2">
    <source>
        <dbReference type="Proteomes" id="UP001152649"/>
    </source>
</evidence>
<keyword evidence="2" id="KW-1185">Reference proteome</keyword>
<comment type="caution">
    <text evidence="1">The sequence shown here is derived from an EMBL/GenBank/DDBJ whole genome shotgun (WGS) entry which is preliminary data.</text>
</comment>
<proteinExistence type="predicted"/>
<dbReference type="EMBL" id="CAJVPG010000067">
    <property type="protein sequence ID" value="CAG8304019.1"/>
    <property type="molecule type" value="Genomic_DNA"/>
</dbReference>
<gene>
    <name evidence="1" type="ORF">PSALAMII_LOCUS1946</name>
</gene>
<dbReference type="AlphaFoldDB" id="A0A9W4N906"/>
<sequence length="230" mass="25749">MTCLSITGVRSLLSTFISRVLSPEAPRETVLFGGPDPKRSSTLVSTKSDIPMMSKEESILTAPSGSGVPAQTPVLQRLHTVRIWFPHNGTTIMEDVKSKGLDDVVLDAFVLQDLSARHQAQDDHGNTMDAFPADLAVREAGISRVWGKYGIPKFVPLSIDDPIILNQPTKDLDQKKALCYQRLHSRYLHEHGRRKRLAEVFGYEISVDLENWYKVSLQDIGSRLRSLGYY</sequence>
<evidence type="ECO:0000313" key="1">
    <source>
        <dbReference type="EMBL" id="CAG8304019.1"/>
    </source>
</evidence>